<feature type="transmembrane region" description="Helical" evidence="1">
    <location>
        <begin position="33"/>
        <end position="55"/>
    </location>
</feature>
<dbReference type="RefSeq" id="WP_239583436.1">
    <property type="nucleotide sequence ID" value="NZ_JAFBFC010000003.1"/>
</dbReference>
<sequence>MAFIIAIGVPLLFAIVSYLFTKEKSTKIKWITWGLVTMFVFTPFISWLIAIPFGILQKDGFVAIGLMMLLLPLFFLIGLIVLLIGIFKKKDVNVKNAS</sequence>
<comment type="caution">
    <text evidence="2">The sequence shown here is derived from an EMBL/GenBank/DDBJ whole genome shotgun (WGS) entry which is preliminary data.</text>
</comment>
<name>A0ABS2QU48_9BACI</name>
<accession>A0ABS2QU48</accession>
<dbReference type="EMBL" id="JAFBFC010000003">
    <property type="protein sequence ID" value="MBM7702990.1"/>
    <property type="molecule type" value="Genomic_DNA"/>
</dbReference>
<proteinExistence type="predicted"/>
<keyword evidence="3" id="KW-1185">Reference proteome</keyword>
<gene>
    <name evidence="2" type="ORF">JOC83_001837</name>
</gene>
<protein>
    <submittedName>
        <fullName evidence="2">Membrane protein</fullName>
    </submittedName>
</protein>
<keyword evidence="1" id="KW-0812">Transmembrane</keyword>
<evidence type="ECO:0000313" key="2">
    <source>
        <dbReference type="EMBL" id="MBM7702990.1"/>
    </source>
</evidence>
<evidence type="ECO:0000313" key="3">
    <source>
        <dbReference type="Proteomes" id="UP000809829"/>
    </source>
</evidence>
<feature type="transmembrane region" description="Helical" evidence="1">
    <location>
        <begin position="61"/>
        <end position="87"/>
    </location>
</feature>
<keyword evidence="1" id="KW-0472">Membrane</keyword>
<keyword evidence="1" id="KW-1133">Transmembrane helix</keyword>
<feature type="transmembrane region" description="Helical" evidence="1">
    <location>
        <begin position="6"/>
        <end position="21"/>
    </location>
</feature>
<evidence type="ECO:0000256" key="1">
    <source>
        <dbReference type="SAM" id="Phobius"/>
    </source>
</evidence>
<reference evidence="2 3" key="1">
    <citation type="submission" date="2021-01" db="EMBL/GenBank/DDBJ databases">
        <title>Genomic Encyclopedia of Type Strains, Phase IV (KMG-IV): sequencing the most valuable type-strain genomes for metagenomic binning, comparative biology and taxonomic classification.</title>
        <authorList>
            <person name="Goeker M."/>
        </authorList>
    </citation>
    <scope>NUCLEOTIDE SEQUENCE [LARGE SCALE GENOMIC DNA]</scope>
    <source>
        <strain evidence="2 3">DSM 104297</strain>
    </source>
</reference>
<dbReference type="Proteomes" id="UP000809829">
    <property type="component" value="Unassembled WGS sequence"/>
</dbReference>
<organism evidence="2 3">
    <name type="scientific">Priestia iocasae</name>
    <dbReference type="NCBI Taxonomy" id="2291674"/>
    <lineage>
        <taxon>Bacteria</taxon>
        <taxon>Bacillati</taxon>
        <taxon>Bacillota</taxon>
        <taxon>Bacilli</taxon>
        <taxon>Bacillales</taxon>
        <taxon>Bacillaceae</taxon>
        <taxon>Priestia</taxon>
    </lineage>
</organism>